<dbReference type="GO" id="GO:0019303">
    <property type="term" value="P:D-ribose catabolic process"/>
    <property type="evidence" value="ECO:0007669"/>
    <property type="project" value="UniProtKB-UniRule"/>
</dbReference>
<dbReference type="Proteomes" id="UP000051302">
    <property type="component" value="Unassembled WGS sequence"/>
</dbReference>
<dbReference type="Gene3D" id="3.40.1650.10">
    <property type="entry name" value="RbsD-like domain"/>
    <property type="match status" value="1"/>
</dbReference>
<feature type="binding site" evidence="6">
    <location>
        <position position="44"/>
    </location>
    <ligand>
        <name>substrate</name>
    </ligand>
</feature>
<dbReference type="FunFam" id="3.40.1650.10:FF:000004">
    <property type="entry name" value="D-ribose pyranase"/>
    <property type="match status" value="1"/>
</dbReference>
<dbReference type="GO" id="GO:0048029">
    <property type="term" value="F:monosaccharide binding"/>
    <property type="evidence" value="ECO:0007669"/>
    <property type="project" value="InterPro"/>
</dbReference>
<dbReference type="InterPro" id="IPR023064">
    <property type="entry name" value="D-ribose_pyranase"/>
</dbReference>
<sequence length="147" mass="16211">MLVLILQTITEKGENFMKKTRVINSNISRVIAQMGHFDTIGIGDAGMPVPADTEKIDLAVEAGLPNFIQVLENVLSELEVQKVYLAEEIKIQNPAQLAAVKKAVGDTPIEFIPHEEMKKDLSDTKAFIRTGEETPYSNILLESGVVF</sequence>
<evidence type="ECO:0000256" key="6">
    <source>
        <dbReference type="HAMAP-Rule" id="MF_01661"/>
    </source>
</evidence>
<keyword evidence="5 6" id="KW-0119">Carbohydrate metabolism</keyword>
<evidence type="ECO:0000313" key="8">
    <source>
        <dbReference type="Proteomes" id="UP000051302"/>
    </source>
</evidence>
<comment type="function">
    <text evidence="6">Catalyzes the interconversion of beta-pyran and beta-furan forms of D-ribose.</text>
</comment>
<comment type="subunit">
    <text evidence="6">Homodecamer.</text>
</comment>
<evidence type="ECO:0000256" key="3">
    <source>
        <dbReference type="ARBA" id="ARBA00022490"/>
    </source>
</evidence>
<evidence type="ECO:0000313" key="7">
    <source>
        <dbReference type="EMBL" id="KRM15587.1"/>
    </source>
</evidence>
<comment type="pathway">
    <text evidence="6">Carbohydrate metabolism; D-ribose degradation; D-ribose 5-phosphate from beta-D-ribopyranose: step 1/2.</text>
</comment>
<dbReference type="InterPro" id="IPR007721">
    <property type="entry name" value="RbsD_FucU"/>
</dbReference>
<proteinExistence type="inferred from homology"/>
<dbReference type="EC" id="5.4.99.62" evidence="2 6"/>
<dbReference type="GO" id="GO:0005829">
    <property type="term" value="C:cytosol"/>
    <property type="evidence" value="ECO:0007669"/>
    <property type="project" value="TreeGrafter"/>
</dbReference>
<feature type="binding site" evidence="6">
    <location>
        <position position="114"/>
    </location>
    <ligand>
        <name>substrate</name>
    </ligand>
</feature>
<keyword evidence="4 6" id="KW-0413">Isomerase</keyword>
<accession>A0A0R1WKQ9</accession>
<dbReference type="GO" id="GO:0016872">
    <property type="term" value="F:intramolecular lyase activity"/>
    <property type="evidence" value="ECO:0007669"/>
    <property type="project" value="UniProtKB-UniRule"/>
</dbReference>
<dbReference type="PANTHER" id="PTHR37831:SF1">
    <property type="entry name" value="D-RIBOSE PYRANASE"/>
    <property type="match status" value="1"/>
</dbReference>
<comment type="caution">
    <text evidence="7">The sequence shown here is derived from an EMBL/GenBank/DDBJ whole genome shotgun (WGS) entry which is preliminary data.</text>
</comment>
<evidence type="ECO:0000256" key="1">
    <source>
        <dbReference type="ARBA" id="ARBA00000223"/>
    </source>
</evidence>
<dbReference type="UniPathway" id="UPA00916">
    <property type="reaction ID" value="UER00888"/>
</dbReference>
<protein>
    <recommendedName>
        <fullName evidence="2 6">D-ribose pyranase</fullName>
        <ecNumber evidence="2 6">5.4.99.62</ecNumber>
    </recommendedName>
</protein>
<dbReference type="AlphaFoldDB" id="A0A0R1WKQ9"/>
<keyword evidence="3 6" id="KW-0963">Cytoplasm</keyword>
<dbReference type="PANTHER" id="PTHR37831">
    <property type="entry name" value="D-RIBOSE PYRANASE"/>
    <property type="match status" value="1"/>
</dbReference>
<name>A0A0R1WKQ9_9LACO</name>
<evidence type="ECO:0000256" key="2">
    <source>
        <dbReference type="ARBA" id="ARBA00012862"/>
    </source>
</evidence>
<evidence type="ECO:0000256" key="5">
    <source>
        <dbReference type="ARBA" id="ARBA00023277"/>
    </source>
</evidence>
<keyword evidence="8" id="KW-1185">Reference proteome</keyword>
<dbReference type="HAMAP" id="MF_01661">
    <property type="entry name" value="D_rib_pyranase"/>
    <property type="match status" value="1"/>
</dbReference>
<feature type="binding site" evidence="6">
    <location>
        <begin position="136"/>
        <end position="138"/>
    </location>
    <ligand>
        <name>substrate</name>
    </ligand>
</feature>
<comment type="subcellular location">
    <subcellularLocation>
        <location evidence="6">Cytoplasm</location>
    </subcellularLocation>
</comment>
<gene>
    <name evidence="6" type="primary">rbsD</name>
    <name evidence="7" type="ORF">FD31_GL001152</name>
</gene>
<evidence type="ECO:0000256" key="4">
    <source>
        <dbReference type="ARBA" id="ARBA00023235"/>
    </source>
</evidence>
<organism evidence="7 8">
    <name type="scientific">Companilactobacillus nantensis DSM 16982</name>
    <dbReference type="NCBI Taxonomy" id="1423774"/>
    <lineage>
        <taxon>Bacteria</taxon>
        <taxon>Bacillati</taxon>
        <taxon>Bacillota</taxon>
        <taxon>Bacilli</taxon>
        <taxon>Lactobacillales</taxon>
        <taxon>Lactobacillaceae</taxon>
        <taxon>Companilactobacillus</taxon>
    </lineage>
</organism>
<dbReference type="PATRIC" id="fig|1423774.3.peg.1199"/>
<dbReference type="SUPFAM" id="SSF102546">
    <property type="entry name" value="RbsD-like"/>
    <property type="match status" value="1"/>
</dbReference>
<dbReference type="InterPro" id="IPR023750">
    <property type="entry name" value="RbsD-like_sf"/>
</dbReference>
<comment type="catalytic activity">
    <reaction evidence="1 6">
        <text>beta-D-ribopyranose = beta-D-ribofuranose</text>
        <dbReference type="Rhea" id="RHEA:25432"/>
        <dbReference type="ChEBI" id="CHEBI:27476"/>
        <dbReference type="ChEBI" id="CHEBI:47002"/>
        <dbReference type="EC" id="5.4.99.62"/>
    </reaction>
</comment>
<dbReference type="EMBL" id="AZFV01000021">
    <property type="protein sequence ID" value="KRM15587.1"/>
    <property type="molecule type" value="Genomic_DNA"/>
</dbReference>
<reference evidence="7 8" key="1">
    <citation type="journal article" date="2015" name="Genome Announc.">
        <title>Expanding the biotechnology potential of lactobacilli through comparative genomics of 213 strains and associated genera.</title>
        <authorList>
            <person name="Sun Z."/>
            <person name="Harris H.M."/>
            <person name="McCann A."/>
            <person name="Guo C."/>
            <person name="Argimon S."/>
            <person name="Zhang W."/>
            <person name="Yang X."/>
            <person name="Jeffery I.B."/>
            <person name="Cooney J.C."/>
            <person name="Kagawa T.F."/>
            <person name="Liu W."/>
            <person name="Song Y."/>
            <person name="Salvetti E."/>
            <person name="Wrobel A."/>
            <person name="Rasinkangas P."/>
            <person name="Parkhill J."/>
            <person name="Rea M.C."/>
            <person name="O'Sullivan O."/>
            <person name="Ritari J."/>
            <person name="Douillard F.P."/>
            <person name="Paul Ross R."/>
            <person name="Yang R."/>
            <person name="Briner A.E."/>
            <person name="Felis G.E."/>
            <person name="de Vos W.M."/>
            <person name="Barrangou R."/>
            <person name="Klaenhammer T.R."/>
            <person name="Caufield P.W."/>
            <person name="Cui Y."/>
            <person name="Zhang H."/>
            <person name="O'Toole P.W."/>
        </authorList>
    </citation>
    <scope>NUCLEOTIDE SEQUENCE [LARGE SCALE GENOMIC DNA]</scope>
    <source>
        <strain evidence="7 8">DSM 16982</strain>
    </source>
</reference>
<feature type="active site" description="Proton donor" evidence="6">
    <location>
        <position position="36"/>
    </location>
</feature>
<dbReference type="STRING" id="1423774.FD31_GL001152"/>
<dbReference type="NCBIfam" id="NF008761">
    <property type="entry name" value="PRK11797.1"/>
    <property type="match status" value="1"/>
</dbReference>
<dbReference type="GO" id="GO:0062193">
    <property type="term" value="F:D-ribose pyranase activity"/>
    <property type="evidence" value="ECO:0007669"/>
    <property type="project" value="UniProtKB-EC"/>
</dbReference>
<dbReference type="Pfam" id="PF05025">
    <property type="entry name" value="RbsD_FucU"/>
    <property type="match status" value="1"/>
</dbReference>
<comment type="similarity">
    <text evidence="6">Belongs to the RbsD / FucU family. RbsD subfamily.</text>
</comment>